<evidence type="ECO:0000259" key="5">
    <source>
        <dbReference type="PROSITE" id="PS51831"/>
    </source>
</evidence>
<dbReference type="Proteomes" id="UP000228859">
    <property type="component" value="Unassembled WGS sequence"/>
</dbReference>
<dbReference type="Gene3D" id="1.10.3210.10">
    <property type="entry name" value="Hypothetical protein af1432"/>
    <property type="match status" value="1"/>
</dbReference>
<dbReference type="InterPro" id="IPR006674">
    <property type="entry name" value="HD_domain"/>
</dbReference>
<dbReference type="CDD" id="cd00077">
    <property type="entry name" value="HDc"/>
    <property type="match status" value="1"/>
</dbReference>
<dbReference type="InterPro" id="IPR003607">
    <property type="entry name" value="HD/PDEase_dom"/>
</dbReference>
<dbReference type="AlphaFoldDB" id="A0A2D3WJP7"/>
<evidence type="ECO:0000313" key="7">
    <source>
        <dbReference type="EMBL" id="DAB39260.1"/>
    </source>
</evidence>
<dbReference type="SMART" id="SM00471">
    <property type="entry name" value="HDc"/>
    <property type="match status" value="1"/>
</dbReference>
<dbReference type="InterPro" id="IPR001789">
    <property type="entry name" value="Sig_transdc_resp-reg_receiver"/>
</dbReference>
<dbReference type="Gene3D" id="3.40.50.2300">
    <property type="match status" value="1"/>
</dbReference>
<dbReference type="InterPro" id="IPR035965">
    <property type="entry name" value="PAS-like_dom_sf"/>
</dbReference>
<dbReference type="PROSITE" id="PS50113">
    <property type="entry name" value="PAC"/>
    <property type="match status" value="1"/>
</dbReference>
<proteinExistence type="predicted"/>
<dbReference type="Pfam" id="PF13426">
    <property type="entry name" value="PAS_9"/>
    <property type="match status" value="1"/>
</dbReference>
<dbReference type="RefSeq" id="WP_294894015.1">
    <property type="nucleotide sequence ID" value="NZ_DLUI01000027.1"/>
</dbReference>
<dbReference type="InterPro" id="IPR037522">
    <property type="entry name" value="HD_GYP_dom"/>
</dbReference>
<dbReference type="SMART" id="SM00448">
    <property type="entry name" value="REC"/>
    <property type="match status" value="1"/>
</dbReference>
<organism evidence="7 8">
    <name type="scientific">Sulfuricurvum kujiense</name>
    <dbReference type="NCBI Taxonomy" id="148813"/>
    <lineage>
        <taxon>Bacteria</taxon>
        <taxon>Pseudomonadati</taxon>
        <taxon>Campylobacterota</taxon>
        <taxon>Epsilonproteobacteria</taxon>
        <taxon>Campylobacterales</taxon>
        <taxon>Sulfurimonadaceae</taxon>
        <taxon>Sulfuricurvum</taxon>
    </lineage>
</organism>
<dbReference type="SUPFAM" id="SSF52172">
    <property type="entry name" value="CheY-like"/>
    <property type="match status" value="1"/>
</dbReference>
<dbReference type="PROSITE" id="PS50112">
    <property type="entry name" value="PAS"/>
    <property type="match status" value="1"/>
</dbReference>
<keyword evidence="1" id="KW-0597">Phosphoprotein</keyword>
<dbReference type="InterPro" id="IPR001610">
    <property type="entry name" value="PAC"/>
</dbReference>
<dbReference type="GO" id="GO:0016787">
    <property type="term" value="F:hydrolase activity"/>
    <property type="evidence" value="ECO:0007669"/>
    <property type="project" value="UniProtKB-KW"/>
</dbReference>
<feature type="modified residue" description="4-aspartylphosphate" evidence="1">
    <location>
        <position position="67"/>
    </location>
</feature>
<feature type="domain" description="HD" evidence="5">
    <location>
        <begin position="302"/>
        <end position="426"/>
    </location>
</feature>
<dbReference type="CDD" id="cd00130">
    <property type="entry name" value="PAS"/>
    <property type="match status" value="1"/>
</dbReference>
<evidence type="ECO:0000256" key="1">
    <source>
        <dbReference type="PROSITE-ProRule" id="PRU00169"/>
    </source>
</evidence>
<dbReference type="NCBIfam" id="TIGR00229">
    <property type="entry name" value="sensory_box"/>
    <property type="match status" value="1"/>
</dbReference>
<accession>A0A2D3WJP7</accession>
<sequence>MTFKEMIHQLSEYAQEMSVLYVEDEAMIRENTKLLLETIFPSVVTASSGIEGIKRFEEKTFDIVITDILMPEMNGVVMIRKMKEMRESQHFIVTSACEESSYLLELINLGVAQFLLKPIQSEQIVQILYEVVKNIYNERKVHEFTAQLKQELLHQTTLLEQYKEVVDLSAIVTKTDMAGNITYANDLFCQTSGYSRDSIIQQKHNILRHPEVGQEFYENLWKTILSKQPWRGTIKNLKENGEYYVTDTTIKPILDEYGEIIDFISISHDVTELFDLNEEIRQTQHEMLSLLGEVGETRSQETGNHVRRVAKYAQILGELYGLEEEEIQLLYSASPMHDIGKIGIPDAILLKPGKLEADEYEVMKTHSAIGYDILKNSSRPLLKAAAIIAREHHEKWDGSGYPSALSGSDIHIYGRITALADVFDALSCERVYKKAWPMEQIIDFVARERGRHFDPDLVDMFMANLERFREIAIKYQD</sequence>
<feature type="domain" description="PAC" evidence="4">
    <location>
        <begin position="228"/>
        <end position="282"/>
    </location>
</feature>
<dbReference type="PANTHER" id="PTHR45228:SF9">
    <property type="entry name" value="3'3'-CGAMP-SPECIFIC PHOSPHODIESTERASE 2"/>
    <property type="match status" value="1"/>
</dbReference>
<dbReference type="PROSITE" id="PS51832">
    <property type="entry name" value="HD_GYP"/>
    <property type="match status" value="1"/>
</dbReference>
<dbReference type="InterPro" id="IPR000700">
    <property type="entry name" value="PAS-assoc_C"/>
</dbReference>
<dbReference type="SMART" id="SM00086">
    <property type="entry name" value="PAC"/>
    <property type="match status" value="1"/>
</dbReference>
<gene>
    <name evidence="7" type="ORF">CFH83_01705</name>
</gene>
<feature type="domain" description="Response regulatory" evidence="2">
    <location>
        <begin position="18"/>
        <end position="132"/>
    </location>
</feature>
<name>A0A2D3WJP7_9BACT</name>
<dbReference type="SUPFAM" id="SSF55785">
    <property type="entry name" value="PYP-like sensor domain (PAS domain)"/>
    <property type="match status" value="1"/>
</dbReference>
<evidence type="ECO:0000259" key="3">
    <source>
        <dbReference type="PROSITE" id="PS50112"/>
    </source>
</evidence>
<feature type="domain" description="HD-GYP" evidence="6">
    <location>
        <begin position="280"/>
        <end position="477"/>
    </location>
</feature>
<dbReference type="PROSITE" id="PS51831">
    <property type="entry name" value="HD"/>
    <property type="match status" value="1"/>
</dbReference>
<dbReference type="InterPro" id="IPR000014">
    <property type="entry name" value="PAS"/>
</dbReference>
<dbReference type="PANTHER" id="PTHR45228">
    <property type="entry name" value="CYCLIC DI-GMP PHOSPHODIESTERASE TM_0186-RELATED"/>
    <property type="match status" value="1"/>
</dbReference>
<dbReference type="Pfam" id="PF13487">
    <property type="entry name" value="HD_5"/>
    <property type="match status" value="1"/>
</dbReference>
<dbReference type="GO" id="GO:0000160">
    <property type="term" value="P:phosphorelay signal transduction system"/>
    <property type="evidence" value="ECO:0007669"/>
    <property type="project" value="InterPro"/>
</dbReference>
<dbReference type="InterPro" id="IPR011006">
    <property type="entry name" value="CheY-like_superfamily"/>
</dbReference>
<feature type="domain" description="PAS" evidence="3">
    <location>
        <begin position="158"/>
        <end position="227"/>
    </location>
</feature>
<evidence type="ECO:0000313" key="8">
    <source>
        <dbReference type="Proteomes" id="UP000228859"/>
    </source>
</evidence>
<dbReference type="SMART" id="SM00091">
    <property type="entry name" value="PAS"/>
    <property type="match status" value="1"/>
</dbReference>
<keyword evidence="7" id="KW-0378">Hydrolase</keyword>
<protein>
    <submittedName>
        <fullName evidence="7">Phosphohydrolase</fullName>
    </submittedName>
</protein>
<evidence type="ECO:0000259" key="4">
    <source>
        <dbReference type="PROSITE" id="PS50113"/>
    </source>
</evidence>
<comment type="caution">
    <text evidence="7">The sequence shown here is derived from an EMBL/GenBank/DDBJ whole genome shotgun (WGS) entry which is preliminary data.</text>
</comment>
<evidence type="ECO:0000259" key="2">
    <source>
        <dbReference type="PROSITE" id="PS50110"/>
    </source>
</evidence>
<dbReference type="EMBL" id="DLUI01000027">
    <property type="protein sequence ID" value="DAB39260.1"/>
    <property type="molecule type" value="Genomic_DNA"/>
</dbReference>
<dbReference type="InterPro" id="IPR052020">
    <property type="entry name" value="Cyclic_di-GMP/3'3'-cGAMP_PDE"/>
</dbReference>
<reference evidence="7 8" key="1">
    <citation type="journal article" date="2017" name="Front. Microbiol.">
        <title>Comparative Genomic Analysis of the Class Epsilonproteobacteria and Proposed Reclassification to Epsilonbacteraeota (phyl. nov.).</title>
        <authorList>
            <person name="Waite D.W."/>
            <person name="Vanwonterghem I."/>
            <person name="Rinke C."/>
            <person name="Parks D.H."/>
            <person name="Zhang Y."/>
            <person name="Takai K."/>
            <person name="Sievert S.M."/>
            <person name="Simon J."/>
            <person name="Campbell B.J."/>
            <person name="Hanson T.E."/>
            <person name="Woyke T."/>
            <person name="Klotz M.G."/>
            <person name="Hugenholtz P."/>
        </authorList>
    </citation>
    <scope>NUCLEOTIDE SEQUENCE [LARGE SCALE GENOMIC DNA]</scope>
    <source>
        <strain evidence="7">UBA12443</strain>
    </source>
</reference>
<dbReference type="Pfam" id="PF00072">
    <property type="entry name" value="Response_reg"/>
    <property type="match status" value="1"/>
</dbReference>
<dbReference type="PROSITE" id="PS50110">
    <property type="entry name" value="RESPONSE_REGULATORY"/>
    <property type="match status" value="1"/>
</dbReference>
<dbReference type="SUPFAM" id="SSF109604">
    <property type="entry name" value="HD-domain/PDEase-like"/>
    <property type="match status" value="1"/>
</dbReference>
<evidence type="ECO:0000259" key="6">
    <source>
        <dbReference type="PROSITE" id="PS51832"/>
    </source>
</evidence>
<dbReference type="Gene3D" id="3.30.450.20">
    <property type="entry name" value="PAS domain"/>
    <property type="match status" value="1"/>
</dbReference>